<feature type="transmembrane region" description="Helical" evidence="5">
    <location>
        <begin position="50"/>
        <end position="70"/>
    </location>
</feature>
<dbReference type="InterPro" id="IPR002781">
    <property type="entry name" value="TM_pro_TauE-like"/>
</dbReference>
<dbReference type="GO" id="GO:0005886">
    <property type="term" value="C:plasma membrane"/>
    <property type="evidence" value="ECO:0007669"/>
    <property type="project" value="UniProtKB-SubCell"/>
</dbReference>
<evidence type="ECO:0000256" key="2">
    <source>
        <dbReference type="ARBA" id="ARBA00022692"/>
    </source>
</evidence>
<evidence type="ECO:0000313" key="6">
    <source>
        <dbReference type="EMBL" id="VUD72963.1"/>
    </source>
</evidence>
<organism evidence="6 7">
    <name type="scientific">Methylobacterium symbioticum</name>
    <dbReference type="NCBI Taxonomy" id="2584084"/>
    <lineage>
        <taxon>Bacteria</taxon>
        <taxon>Pseudomonadati</taxon>
        <taxon>Pseudomonadota</taxon>
        <taxon>Alphaproteobacteria</taxon>
        <taxon>Hyphomicrobiales</taxon>
        <taxon>Methylobacteriaceae</taxon>
        <taxon>Methylobacterium</taxon>
    </lineage>
</organism>
<evidence type="ECO:0000256" key="4">
    <source>
        <dbReference type="ARBA" id="ARBA00023136"/>
    </source>
</evidence>
<feature type="transmembrane region" description="Helical" evidence="5">
    <location>
        <begin position="82"/>
        <end position="106"/>
    </location>
</feature>
<sequence length="305" mass="31118">MLEWLGRVRSQKPLAMVRESCLVIASPLSSAIPTGMPVQPAAHSPADGSAPAAFGGGAIIGALGGLIGLGGAEFRLPLLIGAFRFAALEAVILNKAMSLVVVATALPFRARTVPFGEIAAHWPAILNLLAGSLLGAWLGAGWATRLRSETLYKVIAVMLVLIAGVLVLGHDTTAGAALATGPAQIVAGVVFGFLIGVVASLLGVAGGELLIPTLVVLFGADIKLAGSLSLAVSLPTMLVGFTRYSRDQSFSVLGRNRGFLLTMATGSILGTFIGGQLLGLVPSVVLLPVLAAILLISAVKVWRHA</sequence>
<protein>
    <recommendedName>
        <fullName evidence="5">Probable membrane transporter protein</fullName>
    </recommendedName>
</protein>
<reference evidence="6 7" key="1">
    <citation type="submission" date="2019-06" db="EMBL/GenBank/DDBJ databases">
        <authorList>
            <person name="Rodrigo-Torres L."/>
            <person name="Arahal R. D."/>
            <person name="Lucena T."/>
        </authorList>
    </citation>
    <scope>NUCLEOTIDE SEQUENCE [LARGE SCALE GENOMIC DNA]</scope>
    <source>
        <strain evidence="6 7">SB0023/3</strain>
    </source>
</reference>
<dbReference type="PANTHER" id="PTHR43701">
    <property type="entry name" value="MEMBRANE TRANSPORTER PROTEIN MJ0441-RELATED"/>
    <property type="match status" value="1"/>
</dbReference>
<dbReference type="EMBL" id="CABFPH010000055">
    <property type="protein sequence ID" value="VUD72963.1"/>
    <property type="molecule type" value="Genomic_DNA"/>
</dbReference>
<dbReference type="PANTHER" id="PTHR43701:SF2">
    <property type="entry name" value="MEMBRANE TRANSPORTER PROTEIN YJNA-RELATED"/>
    <property type="match status" value="1"/>
</dbReference>
<feature type="transmembrane region" description="Helical" evidence="5">
    <location>
        <begin position="118"/>
        <end position="138"/>
    </location>
</feature>
<dbReference type="Pfam" id="PF01925">
    <property type="entry name" value="TauE"/>
    <property type="match status" value="1"/>
</dbReference>
<keyword evidence="7" id="KW-1185">Reference proteome</keyword>
<evidence type="ECO:0000256" key="3">
    <source>
        <dbReference type="ARBA" id="ARBA00022989"/>
    </source>
</evidence>
<comment type="similarity">
    <text evidence="5">Belongs to the 4-toluene sulfonate uptake permease (TSUP) (TC 2.A.102) family.</text>
</comment>
<evidence type="ECO:0000256" key="5">
    <source>
        <dbReference type="RuleBase" id="RU363041"/>
    </source>
</evidence>
<keyword evidence="4 5" id="KW-0472">Membrane</keyword>
<keyword evidence="3 5" id="KW-1133">Transmembrane helix</keyword>
<evidence type="ECO:0000256" key="1">
    <source>
        <dbReference type="ARBA" id="ARBA00004141"/>
    </source>
</evidence>
<keyword evidence="5" id="KW-1003">Cell membrane</keyword>
<comment type="subcellular location">
    <subcellularLocation>
        <location evidence="5">Cell membrane</location>
        <topology evidence="5">Multi-pass membrane protein</topology>
    </subcellularLocation>
    <subcellularLocation>
        <location evidence="1">Membrane</location>
        <topology evidence="1">Multi-pass membrane protein</topology>
    </subcellularLocation>
</comment>
<dbReference type="InterPro" id="IPR051598">
    <property type="entry name" value="TSUP/Inactive_protease-like"/>
</dbReference>
<proteinExistence type="inferred from homology"/>
<feature type="transmembrane region" description="Helical" evidence="5">
    <location>
        <begin position="284"/>
        <end position="302"/>
    </location>
</feature>
<evidence type="ECO:0000313" key="7">
    <source>
        <dbReference type="Proteomes" id="UP000410984"/>
    </source>
</evidence>
<gene>
    <name evidence="6" type="ORF">MET9862_03572</name>
</gene>
<dbReference type="Proteomes" id="UP000410984">
    <property type="component" value="Unassembled WGS sequence"/>
</dbReference>
<feature type="transmembrane region" description="Helical" evidence="5">
    <location>
        <begin position="150"/>
        <end position="168"/>
    </location>
</feature>
<accession>A0A509EID4</accession>
<keyword evidence="2 5" id="KW-0812">Transmembrane</keyword>
<dbReference type="AlphaFoldDB" id="A0A509EID4"/>
<name>A0A509EID4_9HYPH</name>